<dbReference type="AlphaFoldDB" id="S3BLA2"/>
<evidence type="ECO:0000313" key="2">
    <source>
        <dbReference type="EMBL" id="EPE02014.1"/>
    </source>
</evidence>
<reference evidence="2 3" key="1">
    <citation type="submission" date="2013-04" db="EMBL/GenBank/DDBJ databases">
        <title>The Genome Sequence of Sutterella wadsworthensis HGA0223.</title>
        <authorList>
            <consortium name="The Broad Institute Genomics Platform"/>
            <person name="Earl A."/>
            <person name="Ward D."/>
            <person name="Feldgarden M."/>
            <person name="Gevers D."/>
            <person name="Schmidt T.M."/>
            <person name="Dover J."/>
            <person name="Dai D."/>
            <person name="Walker B."/>
            <person name="Young S."/>
            <person name="Zeng Q."/>
            <person name="Gargeya S."/>
            <person name="Fitzgerald M."/>
            <person name="Haas B."/>
            <person name="Abouelleil A."/>
            <person name="Allen A.W."/>
            <person name="Alvarado L."/>
            <person name="Arachchi H.M."/>
            <person name="Berlin A.M."/>
            <person name="Chapman S.B."/>
            <person name="Gainer-Dewar J."/>
            <person name="Goldberg J."/>
            <person name="Griggs A."/>
            <person name="Gujja S."/>
            <person name="Hansen M."/>
            <person name="Howarth C."/>
            <person name="Imamovic A."/>
            <person name="Ireland A."/>
            <person name="Larimer J."/>
            <person name="McCowan C."/>
            <person name="Murphy C."/>
            <person name="Pearson M."/>
            <person name="Poon T.W."/>
            <person name="Priest M."/>
            <person name="Roberts A."/>
            <person name="Saif S."/>
            <person name="Shea T."/>
            <person name="Sisk P."/>
            <person name="Sykes S."/>
            <person name="Wortman J."/>
            <person name="Nusbaum C."/>
            <person name="Birren B."/>
        </authorList>
    </citation>
    <scope>NUCLEOTIDE SEQUENCE [LARGE SCALE GENOMIC DNA]</scope>
    <source>
        <strain evidence="2 3">HGA0223</strain>
    </source>
</reference>
<evidence type="ECO:0000313" key="3">
    <source>
        <dbReference type="Proteomes" id="UP000014400"/>
    </source>
</evidence>
<dbReference type="RefSeq" id="WP_016473685.1">
    <property type="nucleotide sequence ID" value="NZ_KE150480.1"/>
</dbReference>
<protein>
    <submittedName>
        <fullName evidence="2">Uncharacterized protein</fullName>
    </submittedName>
</protein>
<dbReference type="Proteomes" id="UP000014400">
    <property type="component" value="Unassembled WGS sequence"/>
</dbReference>
<keyword evidence="3" id="KW-1185">Reference proteome</keyword>
<evidence type="ECO:0000256" key="1">
    <source>
        <dbReference type="SAM" id="MobiDB-lite"/>
    </source>
</evidence>
<dbReference type="HOGENOM" id="CLU_2304619_0_0_4"/>
<dbReference type="GeneID" id="64061908"/>
<dbReference type="PATRIC" id="fig|1203554.3.peg.228"/>
<dbReference type="STRING" id="1203554.HMPREF1476_00250"/>
<proteinExistence type="predicted"/>
<feature type="compositionally biased region" description="Basic and acidic residues" evidence="1">
    <location>
        <begin position="40"/>
        <end position="51"/>
    </location>
</feature>
<sequence length="100" mass="10504">MGSSVWGAITGGLFGLYDSYQEKRANDRAENLAKDQLEAEKRAQQNEDQARNKANQKQADLAALLEGNTTSGLGNTSLSGAQGAPVDPNRLGKGNTLLGA</sequence>
<accession>S3BLA2</accession>
<dbReference type="EMBL" id="ATCF01000004">
    <property type="protein sequence ID" value="EPE02014.1"/>
    <property type="molecule type" value="Genomic_DNA"/>
</dbReference>
<gene>
    <name evidence="2" type="ORF">HMPREF1476_00250</name>
</gene>
<organism evidence="2 3">
    <name type="scientific">Sutterella wadsworthensis HGA0223</name>
    <dbReference type="NCBI Taxonomy" id="1203554"/>
    <lineage>
        <taxon>Bacteria</taxon>
        <taxon>Pseudomonadati</taxon>
        <taxon>Pseudomonadota</taxon>
        <taxon>Betaproteobacteria</taxon>
        <taxon>Burkholderiales</taxon>
        <taxon>Sutterellaceae</taxon>
        <taxon>Sutterella</taxon>
    </lineage>
</organism>
<comment type="caution">
    <text evidence="2">The sequence shown here is derived from an EMBL/GenBank/DDBJ whole genome shotgun (WGS) entry which is preliminary data.</text>
</comment>
<feature type="compositionally biased region" description="Polar residues" evidence="1">
    <location>
        <begin position="67"/>
        <end position="80"/>
    </location>
</feature>
<feature type="region of interest" description="Disordered" evidence="1">
    <location>
        <begin position="40"/>
        <end position="100"/>
    </location>
</feature>
<name>S3BLA2_9BURK</name>